<dbReference type="AlphaFoldDB" id="A0A7Y0DZH0"/>
<proteinExistence type="predicted"/>
<name>A0A7Y0DZH0_9PROT</name>
<keyword evidence="2" id="KW-1185">Reference proteome</keyword>
<dbReference type="Proteomes" id="UP000539372">
    <property type="component" value="Unassembled WGS sequence"/>
</dbReference>
<dbReference type="RefSeq" id="WP_169624633.1">
    <property type="nucleotide sequence ID" value="NZ_JABBNT010000002.1"/>
</dbReference>
<reference evidence="1 2" key="1">
    <citation type="submission" date="2020-04" db="EMBL/GenBank/DDBJ databases">
        <title>Rhodospirillaceae bacterium KN72 isolated from deep sea.</title>
        <authorList>
            <person name="Zhang D.-C."/>
        </authorList>
    </citation>
    <scope>NUCLEOTIDE SEQUENCE [LARGE SCALE GENOMIC DNA]</scope>
    <source>
        <strain evidence="1 2">KN72</strain>
    </source>
</reference>
<dbReference type="PROSITE" id="PS51257">
    <property type="entry name" value="PROKAR_LIPOPROTEIN"/>
    <property type="match status" value="1"/>
</dbReference>
<gene>
    <name evidence="1" type="ORF">HH303_07625</name>
</gene>
<protein>
    <recommendedName>
        <fullName evidence="3">Type VI secretion system protein</fullName>
    </recommendedName>
</protein>
<dbReference type="EMBL" id="JABBNT010000002">
    <property type="protein sequence ID" value="NMM44343.1"/>
    <property type="molecule type" value="Genomic_DNA"/>
</dbReference>
<accession>A0A7Y0DZH0</accession>
<evidence type="ECO:0000313" key="1">
    <source>
        <dbReference type="EMBL" id="NMM44343.1"/>
    </source>
</evidence>
<evidence type="ECO:0000313" key="2">
    <source>
        <dbReference type="Proteomes" id="UP000539372"/>
    </source>
</evidence>
<comment type="caution">
    <text evidence="1">The sequence shown here is derived from an EMBL/GenBank/DDBJ whole genome shotgun (WGS) entry which is preliminary data.</text>
</comment>
<evidence type="ECO:0008006" key="3">
    <source>
        <dbReference type="Google" id="ProtNLM"/>
    </source>
</evidence>
<organism evidence="1 2">
    <name type="scientific">Pacificispira spongiicola</name>
    <dbReference type="NCBI Taxonomy" id="2729598"/>
    <lineage>
        <taxon>Bacteria</taxon>
        <taxon>Pseudomonadati</taxon>
        <taxon>Pseudomonadota</taxon>
        <taxon>Alphaproteobacteria</taxon>
        <taxon>Rhodospirillales</taxon>
        <taxon>Rhodospirillaceae</taxon>
        <taxon>Pacificispira</taxon>
    </lineage>
</organism>
<sequence length="165" mass="17567">MRIGAVIAQAASAAGLALLLSGCGLGGGPSTVFLLERVTIVATEDANAQSATAVDLVFVYDETAVPILQNLTASDWFARRAQIRRDFPDGIGVKSWEIVPNSVVSNWEVPENLLENAGGDDAVAGFLFASYFSPGDHRARLESRRAMRIELERDDFVVGAADTGL</sequence>